<dbReference type="InterPro" id="IPR029153">
    <property type="entry name" value="CPG4"/>
</dbReference>
<sequence length="305" mass="33966">MLLIHFLFLQFLLFAFVSCEGNKTSADDGGKVQHKNRKDKMAIGQTKSKVKEGEAAKEETAQREGKRAESGTNKSDKSWDSSEEVDINAIWGTVGMPKCIDRCIKSLSSAMGRLLQFNETLDKFDDICIKHDEAVNCIHEKVLCLSSNVFEVITSGVEHLCKGPKKQFVKKHKTCLENNLDKVAQGCDQKCHLARALAQFSRRSDLRGVGLVHLLAVVNADSGPVCSAADCFLHCFREGMNQKCARSGGVITDGLLRPFYYLANLIQKSGRAIRKFLDDKLPNECKYLMKKETLDEVVKAVKETS</sequence>
<proteinExistence type="predicted"/>
<dbReference type="Proteomes" id="UP001620626">
    <property type="component" value="Unassembled WGS sequence"/>
</dbReference>
<gene>
    <name evidence="4" type="ORF">niasHT_035430</name>
</gene>
<dbReference type="EMBL" id="JBICBT010001324">
    <property type="protein sequence ID" value="KAL3073154.1"/>
    <property type="molecule type" value="Genomic_DNA"/>
</dbReference>
<name>A0ABD2HXV5_9BILA</name>
<feature type="domain" description="Chondroitin proteoglycan 4" evidence="3">
    <location>
        <begin position="98"/>
        <end position="192"/>
    </location>
</feature>
<feature type="region of interest" description="Disordered" evidence="1">
    <location>
        <begin position="23"/>
        <end position="80"/>
    </location>
</feature>
<dbReference type="AlphaFoldDB" id="A0ABD2HXV5"/>
<keyword evidence="5" id="KW-1185">Reference proteome</keyword>
<feature type="compositionally biased region" description="Basic and acidic residues" evidence="1">
    <location>
        <begin position="49"/>
        <end position="80"/>
    </location>
</feature>
<keyword evidence="2" id="KW-0732">Signal</keyword>
<dbReference type="Pfam" id="PF15481">
    <property type="entry name" value="CPG4"/>
    <property type="match status" value="1"/>
</dbReference>
<reference evidence="4 5" key="1">
    <citation type="submission" date="2024-10" db="EMBL/GenBank/DDBJ databases">
        <authorList>
            <person name="Kim D."/>
        </authorList>
    </citation>
    <scope>NUCLEOTIDE SEQUENCE [LARGE SCALE GENOMIC DNA]</scope>
    <source>
        <strain evidence="4">BH-2024</strain>
    </source>
</reference>
<evidence type="ECO:0000256" key="1">
    <source>
        <dbReference type="SAM" id="MobiDB-lite"/>
    </source>
</evidence>
<protein>
    <recommendedName>
        <fullName evidence="3">Chondroitin proteoglycan 4 domain-containing protein</fullName>
    </recommendedName>
</protein>
<comment type="caution">
    <text evidence="4">The sequence shown here is derived from an EMBL/GenBank/DDBJ whole genome shotgun (WGS) entry which is preliminary data.</text>
</comment>
<evidence type="ECO:0000313" key="5">
    <source>
        <dbReference type="Proteomes" id="UP001620626"/>
    </source>
</evidence>
<dbReference type="PANTHER" id="PTHR37442:SF2">
    <property type="entry name" value="CHONDROITIN PROTEOGLYCAN 4"/>
    <property type="match status" value="1"/>
</dbReference>
<accession>A0ABD2HXV5</accession>
<evidence type="ECO:0000313" key="4">
    <source>
        <dbReference type="EMBL" id="KAL3073154.1"/>
    </source>
</evidence>
<feature type="signal peptide" evidence="2">
    <location>
        <begin position="1"/>
        <end position="19"/>
    </location>
</feature>
<evidence type="ECO:0000259" key="3">
    <source>
        <dbReference type="Pfam" id="PF15481"/>
    </source>
</evidence>
<evidence type="ECO:0000256" key="2">
    <source>
        <dbReference type="SAM" id="SignalP"/>
    </source>
</evidence>
<organism evidence="4 5">
    <name type="scientific">Heterodera trifolii</name>
    <dbReference type="NCBI Taxonomy" id="157864"/>
    <lineage>
        <taxon>Eukaryota</taxon>
        <taxon>Metazoa</taxon>
        <taxon>Ecdysozoa</taxon>
        <taxon>Nematoda</taxon>
        <taxon>Chromadorea</taxon>
        <taxon>Rhabditida</taxon>
        <taxon>Tylenchina</taxon>
        <taxon>Tylenchomorpha</taxon>
        <taxon>Tylenchoidea</taxon>
        <taxon>Heteroderidae</taxon>
        <taxon>Heteroderinae</taxon>
        <taxon>Heterodera</taxon>
    </lineage>
</organism>
<dbReference type="InterPro" id="IPR053123">
    <property type="entry name" value="CPG4-like"/>
</dbReference>
<dbReference type="PANTHER" id="PTHR37442">
    <property type="entry name" value="F18A1.7 PROTEIN-RELATED"/>
    <property type="match status" value="1"/>
</dbReference>
<feature type="chain" id="PRO_5044851587" description="Chondroitin proteoglycan 4 domain-containing protein" evidence="2">
    <location>
        <begin position="20"/>
        <end position="305"/>
    </location>
</feature>